<feature type="compositionally biased region" description="Pro residues" evidence="1">
    <location>
        <begin position="313"/>
        <end position="325"/>
    </location>
</feature>
<feature type="compositionally biased region" description="Low complexity" evidence="1">
    <location>
        <begin position="262"/>
        <end position="271"/>
    </location>
</feature>
<feature type="compositionally biased region" description="Basic and acidic residues" evidence="1">
    <location>
        <begin position="353"/>
        <end position="364"/>
    </location>
</feature>
<feature type="compositionally biased region" description="Acidic residues" evidence="1">
    <location>
        <begin position="758"/>
        <end position="771"/>
    </location>
</feature>
<feature type="region of interest" description="Disordered" evidence="1">
    <location>
        <begin position="288"/>
        <end position="364"/>
    </location>
</feature>
<sequence>MFAARPYHHQHGLFGYNQPHRGPRPAFNNAWADSDVLQAPCCGAYEYPGAASCACSARPQPSFGAYHGYDQPFRYEGPPQEYGYGYERRGPHPHPHHGRHGPHGFRHPHHHQQHEHHTSLAEAELEARLAEERLALLKLEQELKRKEAQLKARERELQLNVQAQQVPGAFIDLTFRASPEPAKPKPAVRQCKRAPTSNSCGFTLNPLLGGGEREPRPYAQSWSDFWPHLLAQAQAESQAQAQAPAKPQPKMQKPQPKPQPQRPAAQAQGAKHPFEDTLKMLILQSLRPEGSKREQQTQNARKQQEAPAKAKPAPKPAPTPAPAPAPKQEEQKPKPAASTSPKLAAEGSLIEQLKSRYEKEGEDAEVRDTIQAVFNSLLLNHVKQQPASSSAPTSSAAASSSGAPKQQATQETAIADTINTTTGNVNTKGKGKARAASPEGSAPASSADITAALERVSRIETTFQRLAADFTFPSHLDFISPKPTTPSSTDGYESDSASSTTSSAGSGSTFPHLAFTARNHTVRYYEQTLSALLQELDLVESRGSEEVRRRRRAVVGLVEEAIGEVEGEVEGRWRSWSAKQEAKVDEEKEKNETGAEEGVVKATEEAEEAEEAAPQVEDAPVEESATTASEPEPEVQGTEVVVDAEVEHTAAAESEAEVVPEVVPEIPSAEELSSVESQVPESTESTPDAPSDIHTPELIPTDTPTSTVTEEDEYLHADSNNSEAGEETFLLADSQSTVTADELKNKKKGPEKKRASVEVEDLGSDWSELDA</sequence>
<dbReference type="InterPro" id="IPR036533">
    <property type="entry name" value="BAG_dom_sf"/>
</dbReference>
<keyword evidence="3" id="KW-1185">Reference proteome</keyword>
<dbReference type="OrthoDB" id="333905at2759"/>
<feature type="compositionally biased region" description="Low complexity" evidence="1">
    <location>
        <begin position="384"/>
        <end position="408"/>
    </location>
</feature>
<feature type="compositionally biased region" description="Low complexity" evidence="1">
    <location>
        <begin position="651"/>
        <end position="671"/>
    </location>
</feature>
<evidence type="ECO:0008006" key="4">
    <source>
        <dbReference type="Google" id="ProtNLM"/>
    </source>
</evidence>
<feature type="region of interest" description="Disordered" evidence="1">
    <location>
        <begin position="477"/>
        <end position="511"/>
    </location>
</feature>
<evidence type="ECO:0000313" key="2">
    <source>
        <dbReference type="EMBL" id="KAF5338477.1"/>
    </source>
</evidence>
<feature type="region of interest" description="Disordered" evidence="1">
    <location>
        <begin position="87"/>
        <end position="121"/>
    </location>
</feature>
<dbReference type="SUPFAM" id="SSF63491">
    <property type="entry name" value="BAG domain"/>
    <property type="match status" value="1"/>
</dbReference>
<protein>
    <recommendedName>
        <fullName evidence="4">BAG domain-containing protein</fullName>
    </recommendedName>
</protein>
<feature type="compositionally biased region" description="Basic residues" evidence="1">
    <location>
        <begin position="91"/>
        <end position="114"/>
    </location>
</feature>
<dbReference type="Proteomes" id="UP000541558">
    <property type="component" value="Unassembled WGS sequence"/>
</dbReference>
<dbReference type="Gene3D" id="1.20.58.120">
    <property type="entry name" value="BAG domain"/>
    <property type="match status" value="1"/>
</dbReference>
<feature type="region of interest" description="Disordered" evidence="1">
    <location>
        <begin position="384"/>
        <end position="446"/>
    </location>
</feature>
<feature type="compositionally biased region" description="Low complexity" evidence="1">
    <location>
        <begin position="234"/>
        <end position="254"/>
    </location>
</feature>
<gene>
    <name evidence="2" type="ORF">D9611_013303</name>
</gene>
<feature type="region of interest" description="Disordered" evidence="1">
    <location>
        <begin position="234"/>
        <end position="273"/>
    </location>
</feature>
<evidence type="ECO:0000256" key="1">
    <source>
        <dbReference type="SAM" id="MobiDB-lite"/>
    </source>
</evidence>
<dbReference type="EMBL" id="JAACJK010000013">
    <property type="protein sequence ID" value="KAF5338477.1"/>
    <property type="molecule type" value="Genomic_DNA"/>
</dbReference>
<feature type="compositionally biased region" description="Polar residues" evidence="1">
    <location>
        <begin position="674"/>
        <end position="688"/>
    </location>
</feature>
<feature type="compositionally biased region" description="Low complexity" evidence="1">
    <location>
        <begin position="417"/>
        <end position="446"/>
    </location>
</feature>
<evidence type="ECO:0000313" key="3">
    <source>
        <dbReference type="Proteomes" id="UP000541558"/>
    </source>
</evidence>
<dbReference type="GO" id="GO:0051087">
    <property type="term" value="F:protein-folding chaperone binding"/>
    <property type="evidence" value="ECO:0007669"/>
    <property type="project" value="InterPro"/>
</dbReference>
<comment type="caution">
    <text evidence="2">The sequence shown here is derived from an EMBL/GenBank/DDBJ whole genome shotgun (WGS) entry which is preliminary data.</text>
</comment>
<reference evidence="2 3" key="1">
    <citation type="journal article" date="2020" name="ISME J.">
        <title>Uncovering the hidden diversity of litter-decomposition mechanisms in mushroom-forming fungi.</title>
        <authorList>
            <person name="Floudas D."/>
            <person name="Bentzer J."/>
            <person name="Ahren D."/>
            <person name="Johansson T."/>
            <person name="Persson P."/>
            <person name="Tunlid A."/>
        </authorList>
    </citation>
    <scope>NUCLEOTIDE SEQUENCE [LARGE SCALE GENOMIC DNA]</scope>
    <source>
        <strain evidence="2 3">CBS 175.51</strain>
    </source>
</reference>
<dbReference type="AlphaFoldDB" id="A0A8H5CAY1"/>
<proteinExistence type="predicted"/>
<feature type="compositionally biased region" description="Low complexity" evidence="1">
    <location>
        <begin position="496"/>
        <end position="509"/>
    </location>
</feature>
<feature type="region of interest" description="Disordered" evidence="1">
    <location>
        <begin position="573"/>
        <end position="771"/>
    </location>
</feature>
<accession>A0A8H5CAY1</accession>
<name>A0A8H5CAY1_9AGAR</name>
<organism evidence="2 3">
    <name type="scientific">Ephemerocybe angulata</name>
    <dbReference type="NCBI Taxonomy" id="980116"/>
    <lineage>
        <taxon>Eukaryota</taxon>
        <taxon>Fungi</taxon>
        <taxon>Dikarya</taxon>
        <taxon>Basidiomycota</taxon>
        <taxon>Agaricomycotina</taxon>
        <taxon>Agaricomycetes</taxon>
        <taxon>Agaricomycetidae</taxon>
        <taxon>Agaricales</taxon>
        <taxon>Agaricineae</taxon>
        <taxon>Psathyrellaceae</taxon>
        <taxon>Ephemerocybe</taxon>
    </lineage>
</organism>
<feature type="compositionally biased region" description="Basic and acidic residues" evidence="1">
    <location>
        <begin position="580"/>
        <end position="604"/>
    </location>
</feature>